<evidence type="ECO:0000313" key="2">
    <source>
        <dbReference type="Proteomes" id="UP000182961"/>
    </source>
</evidence>
<sequence>MTNSSKIFSEIQLLNNSIFKVCGIELENVETEKESQEYSAHNFELNKQKVKFRMAKITPTKTGQFVTIWKRNENGITEPHNVDDVFEFYLIVTRQAERFGVFIFDKTVLSENRILTSKKGEGKRGIRVYPNWSVTENKQAQKTQNWQTKYFVEIGNGIETDLNKVKKLLKIELEKN</sequence>
<dbReference type="Proteomes" id="UP000182961">
    <property type="component" value="Unassembled WGS sequence"/>
</dbReference>
<accession>A0A1I5A0L7</accession>
<keyword evidence="2" id="KW-1185">Reference proteome</keyword>
<dbReference type="InterPro" id="IPR011235">
    <property type="entry name" value="MepB-like"/>
</dbReference>
<dbReference type="Pfam" id="PF08877">
    <property type="entry name" value="MepB-like"/>
    <property type="match status" value="1"/>
</dbReference>
<protein>
    <recommendedName>
        <fullName evidence="3">MepB protein</fullName>
    </recommendedName>
</protein>
<dbReference type="Gene3D" id="3.40.1350.140">
    <property type="entry name" value="MepB-like"/>
    <property type="match status" value="1"/>
</dbReference>
<dbReference type="InterPro" id="IPR038231">
    <property type="entry name" value="MepB-like_sf"/>
</dbReference>
<reference evidence="2" key="1">
    <citation type="submission" date="2016-10" db="EMBL/GenBank/DDBJ databases">
        <authorList>
            <person name="Varghese N."/>
            <person name="Submissions S."/>
        </authorList>
    </citation>
    <scope>NUCLEOTIDE SEQUENCE [LARGE SCALE GENOMIC DNA]</scope>
    <source>
        <strain evidence="2">DSM 4002</strain>
    </source>
</reference>
<dbReference type="eggNOG" id="COG4815">
    <property type="taxonomic scope" value="Bacteria"/>
</dbReference>
<evidence type="ECO:0000313" key="1">
    <source>
        <dbReference type="EMBL" id="SFN55946.1"/>
    </source>
</evidence>
<organism evidence="1 2">
    <name type="scientific">Flavobacterium succinicans</name>
    <dbReference type="NCBI Taxonomy" id="29536"/>
    <lineage>
        <taxon>Bacteria</taxon>
        <taxon>Pseudomonadati</taxon>
        <taxon>Bacteroidota</taxon>
        <taxon>Flavobacteriia</taxon>
        <taxon>Flavobacteriales</taxon>
        <taxon>Flavobacteriaceae</taxon>
        <taxon>Flavobacterium</taxon>
    </lineage>
</organism>
<dbReference type="RefSeq" id="WP_024982733.1">
    <property type="nucleotide sequence ID" value="NZ_CBCRUM010000034.1"/>
</dbReference>
<dbReference type="EMBL" id="FOUT01000021">
    <property type="protein sequence ID" value="SFN55946.1"/>
    <property type="molecule type" value="Genomic_DNA"/>
</dbReference>
<proteinExistence type="predicted"/>
<dbReference type="PIRSF" id="PIRSF032285">
    <property type="entry name" value="UCP032285"/>
    <property type="match status" value="1"/>
</dbReference>
<gene>
    <name evidence="1" type="ORF">SAMN05444143_1215</name>
</gene>
<name>A0A1I5A0L7_9FLAO</name>
<dbReference type="AlphaFoldDB" id="A0A1I5A0L7"/>
<evidence type="ECO:0008006" key="3">
    <source>
        <dbReference type="Google" id="ProtNLM"/>
    </source>
</evidence>